<feature type="domain" description="YopX protein" evidence="1">
    <location>
        <begin position="15"/>
        <end position="93"/>
    </location>
</feature>
<comment type="caution">
    <text evidence="2">The sequence shown here is derived from an EMBL/GenBank/DDBJ whole genome shotgun (WGS) entry which is preliminary data.</text>
</comment>
<dbReference type="Pfam" id="PF09643">
    <property type="entry name" value="YopX"/>
    <property type="match status" value="1"/>
</dbReference>
<dbReference type="InterPro" id="IPR019096">
    <property type="entry name" value="YopX_protein"/>
</dbReference>
<dbReference type="InterPro" id="IPR010024">
    <property type="entry name" value="CHP16711"/>
</dbReference>
<evidence type="ECO:0000313" key="3">
    <source>
        <dbReference type="Proteomes" id="UP000297646"/>
    </source>
</evidence>
<evidence type="ECO:0000259" key="1">
    <source>
        <dbReference type="Pfam" id="PF09643"/>
    </source>
</evidence>
<dbReference type="InterPro" id="IPR023385">
    <property type="entry name" value="YopX-like_C"/>
</dbReference>
<dbReference type="EMBL" id="PVSN01000017">
    <property type="protein sequence ID" value="TGE74893.1"/>
    <property type="molecule type" value="Genomic_DNA"/>
</dbReference>
<dbReference type="AlphaFoldDB" id="A0A4Z0RYP3"/>
<dbReference type="RefSeq" id="WP_135518331.1">
    <property type="nucleotide sequence ID" value="NZ_PVSN01000017.1"/>
</dbReference>
<dbReference type="OrthoDB" id="1809393at2"/>
<reference evidence="2 3" key="1">
    <citation type="submission" date="2018-03" db="EMBL/GenBank/DDBJ databases">
        <title>Genome sequencing of Weissella confusa isolates.</title>
        <authorList>
            <person name="Kajala I."/>
            <person name="Baruah R."/>
            <person name="Bergsveinson J."/>
            <person name="Juvonen R."/>
            <person name="Ziola B."/>
        </authorList>
    </citation>
    <scope>NUCLEOTIDE SEQUENCE [LARGE SCALE GENOMIC DNA]</scope>
    <source>
        <strain evidence="2 3">VTT E-062653</strain>
    </source>
</reference>
<evidence type="ECO:0000313" key="2">
    <source>
        <dbReference type="EMBL" id="TGE74893.1"/>
    </source>
</evidence>
<dbReference type="SUPFAM" id="SSF159006">
    <property type="entry name" value="YopX-like"/>
    <property type="match status" value="1"/>
</dbReference>
<accession>A0A4Z0RYP3</accession>
<dbReference type="Proteomes" id="UP000297646">
    <property type="component" value="Unassembled WGS sequence"/>
</dbReference>
<name>A0A4Z0RYP3_WEICO</name>
<protein>
    <recommendedName>
        <fullName evidence="1">YopX protein domain-containing protein</fullName>
    </recommendedName>
</protein>
<dbReference type="NCBIfam" id="TIGR01671">
    <property type="entry name" value="phage_TIGR01671"/>
    <property type="match status" value="1"/>
</dbReference>
<dbReference type="Gene3D" id="2.30.30.290">
    <property type="entry name" value="YopX-like domains"/>
    <property type="match status" value="1"/>
</dbReference>
<sequence>MREIKFRNIHGQPEQYTGIKDINGVEIYEGDIIKFHVVMLSPDDKVGYVKYYPEYGYSIVLTLNRVLRQEYWASGDKHTVEVIGNIHENEELLH</sequence>
<gene>
    <name evidence="2" type="ORF">C6P11_02585</name>
</gene>
<organism evidence="2 3">
    <name type="scientific">Weissella confusa</name>
    <name type="common">Lactobacillus confusus</name>
    <dbReference type="NCBI Taxonomy" id="1583"/>
    <lineage>
        <taxon>Bacteria</taxon>
        <taxon>Bacillati</taxon>
        <taxon>Bacillota</taxon>
        <taxon>Bacilli</taxon>
        <taxon>Lactobacillales</taxon>
        <taxon>Lactobacillaceae</taxon>
        <taxon>Weissella</taxon>
    </lineage>
</organism>
<proteinExistence type="predicted"/>